<dbReference type="EMBL" id="BMUE01000003">
    <property type="protein sequence ID" value="GGW43731.1"/>
    <property type="molecule type" value="Genomic_DNA"/>
</dbReference>
<proteinExistence type="predicted"/>
<dbReference type="Gene3D" id="2.60.120.620">
    <property type="entry name" value="q2cbj1_9rhob like domain"/>
    <property type="match status" value="1"/>
</dbReference>
<keyword evidence="2" id="KW-1185">Reference proteome</keyword>
<evidence type="ECO:0000313" key="2">
    <source>
        <dbReference type="Proteomes" id="UP000620224"/>
    </source>
</evidence>
<evidence type="ECO:0000313" key="1">
    <source>
        <dbReference type="EMBL" id="GGW43731.1"/>
    </source>
</evidence>
<dbReference type="SUPFAM" id="SSF51197">
    <property type="entry name" value="Clavaminate synthase-like"/>
    <property type="match status" value="1"/>
</dbReference>
<reference evidence="1" key="2">
    <citation type="submission" date="2020-09" db="EMBL/GenBank/DDBJ databases">
        <authorList>
            <person name="Sun Q."/>
            <person name="Ohkuma M."/>
        </authorList>
    </citation>
    <scope>NUCLEOTIDE SEQUENCE</scope>
    <source>
        <strain evidence="1">JCM 4490</strain>
    </source>
</reference>
<sequence length="888" mass="97818">MSTDADGRSDHLDLVTDAAAYTAETLTVNCLDQVRIWISSDGLPAKHRARLTRLRAMNAGGRILLIVAGWVLEPDAAREVFEFASRLDIQVCDVSTIPAADAEERVILEHIHAEIDAHFYRPEDAKGNLSVVSDYARLLTFVIERGLCADMDVEFTHSFSSATASTPCPLGILARFKDNDCLSNDVTAGVPWSKPFRTARRNIAALVTSYREAACRFLAAVHGESVDPSTVSEHPRFFQLRNLRHDPSLTGTARFSLAGGPDNLAIAFHEAGLFCGHEREVERGVEAGELTFDHVPHALVAGASSTSLAYEPFRFGAPPPACVRAGQRAQLWPDCLPEVICHWDHSWIADHRDWQALTYRERLLLATLDGDAWRRDEAVSIAESRALAHCLVDPPDITAPEPVVLERGPKLSILGHDQTPVRRGVRTIPTGELTRGRHGVSEESVFRDNGIVAVSGLVDDCLLLGLRERFEDEIGKKGKATSLQQLSFNLAVDECARGTVEMIKDLAHLPALTEILDGYFDGPSRFVSARGYRQGPCKPLRYRAWDYHQDMKTKGPFEELKVMVLLTDVAPDGQALRYVCGSQKVEWDFETQRGTKFTLDEAVQFGNGGLFLGYGTFGTCVVFDTNGIHSGHRNLSGTRDVLTLNFARESAETFFMFSDPILVGPTSGDSTAAHRGRFPSWRTSVEDEDRLAALRAEYRSTPDLAATKRRWTGDALDLVDVMAADLNADLDLRLSARFEDDRGRDIALVKIRDAALDDEQYTEVTTRLHAVEGNGPCLWKNSDPLAAAGEMAERVRDALSSSAREEAAANCSALLGDLRDALGRCDGVQRLRTTAAYLYFTCACAHRLLVAHGDEGLEEECRQLLDLFAHIVAEDTLYETGKATRPDA</sequence>
<dbReference type="Gene3D" id="3.90.550.20">
    <property type="match status" value="1"/>
</dbReference>
<gene>
    <name evidence="1" type="ORF">GCM10010503_20520</name>
</gene>
<protein>
    <submittedName>
        <fullName evidence="1">Uncharacterized protein</fullName>
    </submittedName>
</protein>
<organism evidence="1 2">
    <name type="scientific">Streptomyces lucensis JCM 4490</name>
    <dbReference type="NCBI Taxonomy" id="1306176"/>
    <lineage>
        <taxon>Bacteria</taxon>
        <taxon>Bacillati</taxon>
        <taxon>Actinomycetota</taxon>
        <taxon>Actinomycetes</taxon>
        <taxon>Kitasatosporales</taxon>
        <taxon>Streptomycetaceae</taxon>
        <taxon>Streptomyces</taxon>
    </lineage>
</organism>
<dbReference type="Proteomes" id="UP000620224">
    <property type="component" value="Unassembled WGS sequence"/>
</dbReference>
<accession>A0A918J2F2</accession>
<comment type="caution">
    <text evidence="1">The sequence shown here is derived from an EMBL/GenBank/DDBJ whole genome shotgun (WGS) entry which is preliminary data.</text>
</comment>
<reference evidence="1" key="1">
    <citation type="journal article" date="2014" name="Int. J. Syst. Evol. Microbiol.">
        <title>Complete genome sequence of Corynebacterium casei LMG S-19264T (=DSM 44701T), isolated from a smear-ripened cheese.</title>
        <authorList>
            <consortium name="US DOE Joint Genome Institute (JGI-PGF)"/>
            <person name="Walter F."/>
            <person name="Albersmeier A."/>
            <person name="Kalinowski J."/>
            <person name="Ruckert C."/>
        </authorList>
    </citation>
    <scope>NUCLEOTIDE SEQUENCE</scope>
    <source>
        <strain evidence="1">JCM 4490</strain>
    </source>
</reference>
<name>A0A918J2F2_9ACTN</name>
<dbReference type="RefSeq" id="WP_190014870.1">
    <property type="nucleotide sequence ID" value="NZ_BMUE01000003.1"/>
</dbReference>
<dbReference type="AlphaFoldDB" id="A0A918J2F2"/>